<evidence type="ECO:0000313" key="12">
    <source>
        <dbReference type="Proteomes" id="UP001597215"/>
    </source>
</evidence>
<dbReference type="GO" id="GO:0003991">
    <property type="term" value="F:acetylglutamate kinase activity"/>
    <property type="evidence" value="ECO:0007669"/>
    <property type="project" value="UniProtKB-EC"/>
</dbReference>
<comment type="function">
    <text evidence="9">Catalyzes the ATP-dependent phosphorylation of N-acetyl-L-glutamate.</text>
</comment>
<dbReference type="PIRSF" id="PIRSF000728">
    <property type="entry name" value="NAGK"/>
    <property type="match status" value="1"/>
</dbReference>
<feature type="binding site" evidence="9">
    <location>
        <begin position="74"/>
        <end position="75"/>
    </location>
    <ligand>
        <name>substrate</name>
    </ligand>
</feature>
<reference evidence="12" key="1">
    <citation type="journal article" date="2019" name="Int. J. Syst. Evol. Microbiol.">
        <title>The Global Catalogue of Microorganisms (GCM) 10K type strain sequencing project: providing services to taxonomists for standard genome sequencing and annotation.</title>
        <authorList>
            <consortium name="The Broad Institute Genomics Platform"/>
            <consortium name="The Broad Institute Genome Sequencing Center for Infectious Disease"/>
            <person name="Wu L."/>
            <person name="Ma J."/>
        </authorList>
    </citation>
    <scope>NUCLEOTIDE SEQUENCE [LARGE SCALE GENOMIC DNA]</scope>
    <source>
        <strain evidence="12">CGMCC 1.12449</strain>
    </source>
</reference>
<dbReference type="Gene3D" id="3.40.1160.10">
    <property type="entry name" value="Acetylglutamate kinase-like"/>
    <property type="match status" value="1"/>
</dbReference>
<dbReference type="InterPro" id="IPR001048">
    <property type="entry name" value="Asp/Glu/Uridylate_kinase"/>
</dbReference>
<dbReference type="InterPro" id="IPR001057">
    <property type="entry name" value="Glu/AcGlu_kinase"/>
</dbReference>
<dbReference type="EC" id="2.7.2.8" evidence="9"/>
<evidence type="ECO:0000256" key="5">
    <source>
        <dbReference type="ARBA" id="ARBA00022741"/>
    </source>
</evidence>
<dbReference type="Proteomes" id="UP001597215">
    <property type="component" value="Unassembled WGS sequence"/>
</dbReference>
<dbReference type="Pfam" id="PF00696">
    <property type="entry name" value="AA_kinase"/>
    <property type="match status" value="1"/>
</dbReference>
<dbReference type="RefSeq" id="WP_381513117.1">
    <property type="nucleotide sequence ID" value="NZ_JBHUEL010000007.1"/>
</dbReference>
<feature type="site" description="Transition state stabilizer" evidence="9">
    <location>
        <position position="39"/>
    </location>
</feature>
<comment type="caution">
    <text evidence="11">The sequence shown here is derived from an EMBL/GenBank/DDBJ whole genome shotgun (WGS) entry which is preliminary data.</text>
</comment>
<keyword evidence="7 9" id="KW-0067">ATP-binding</keyword>
<evidence type="ECO:0000256" key="8">
    <source>
        <dbReference type="ARBA" id="ARBA00048141"/>
    </source>
</evidence>
<proteinExistence type="inferred from homology"/>
<dbReference type="SUPFAM" id="SSF53633">
    <property type="entry name" value="Carbamate kinase-like"/>
    <property type="match status" value="1"/>
</dbReference>
<dbReference type="InterPro" id="IPR004662">
    <property type="entry name" value="AcgluKinase_fam"/>
</dbReference>
<protein>
    <recommendedName>
        <fullName evidence="9">Acetylglutamate kinase</fullName>
        <ecNumber evidence="9">2.7.2.8</ecNumber>
    </recommendedName>
    <alternativeName>
        <fullName evidence="9">N-acetyl-L-glutamate 5-phosphotransferase</fullName>
    </alternativeName>
    <alternativeName>
        <fullName evidence="9">NAG kinase</fullName>
        <shortName evidence="9">NAGK</shortName>
    </alternativeName>
</protein>
<keyword evidence="12" id="KW-1185">Reference proteome</keyword>
<keyword evidence="6 9" id="KW-0418">Kinase</keyword>
<evidence type="ECO:0000259" key="10">
    <source>
        <dbReference type="Pfam" id="PF00696"/>
    </source>
</evidence>
<accession>A0ABW4MD79</accession>
<name>A0ABW4MD79_9SPHN</name>
<dbReference type="EMBL" id="JBHUEL010000007">
    <property type="protein sequence ID" value="MFD1766703.1"/>
    <property type="molecule type" value="Genomic_DNA"/>
</dbReference>
<evidence type="ECO:0000256" key="1">
    <source>
        <dbReference type="ARBA" id="ARBA00004828"/>
    </source>
</evidence>
<keyword evidence="2 9" id="KW-0055">Arginine biosynthesis</keyword>
<keyword evidence="9" id="KW-0963">Cytoplasm</keyword>
<feature type="site" description="Transition state stabilizer" evidence="9">
    <location>
        <position position="261"/>
    </location>
</feature>
<dbReference type="InterPro" id="IPR036393">
    <property type="entry name" value="AceGlu_kinase-like_sf"/>
</dbReference>
<evidence type="ECO:0000256" key="3">
    <source>
        <dbReference type="ARBA" id="ARBA00022605"/>
    </source>
</evidence>
<evidence type="ECO:0000313" key="11">
    <source>
        <dbReference type="EMBL" id="MFD1766703.1"/>
    </source>
</evidence>
<keyword evidence="5 9" id="KW-0547">Nucleotide-binding</keyword>
<gene>
    <name evidence="9 11" type="primary">argB</name>
    <name evidence="11" type="ORF">ACFSAG_07595</name>
</gene>
<dbReference type="PANTHER" id="PTHR23342">
    <property type="entry name" value="N-ACETYLGLUTAMATE SYNTHASE"/>
    <property type="match status" value="1"/>
</dbReference>
<dbReference type="HAMAP" id="MF_00082">
    <property type="entry name" value="ArgB"/>
    <property type="match status" value="1"/>
</dbReference>
<evidence type="ECO:0000256" key="6">
    <source>
        <dbReference type="ARBA" id="ARBA00022777"/>
    </source>
</evidence>
<dbReference type="PANTHER" id="PTHR23342:SF0">
    <property type="entry name" value="N-ACETYLGLUTAMATE SYNTHASE, MITOCHONDRIAL"/>
    <property type="match status" value="1"/>
</dbReference>
<evidence type="ECO:0000256" key="7">
    <source>
        <dbReference type="ARBA" id="ARBA00022840"/>
    </source>
</evidence>
<dbReference type="CDD" id="cd04250">
    <property type="entry name" value="AAK_NAGK-C"/>
    <property type="match status" value="1"/>
</dbReference>
<comment type="subcellular location">
    <subcellularLocation>
        <location evidence="9">Cytoplasm</location>
    </subcellularLocation>
</comment>
<organism evidence="11 12">
    <name type="scientific">Sphingorhabdus buctiana</name>
    <dbReference type="NCBI Taxonomy" id="1508805"/>
    <lineage>
        <taxon>Bacteria</taxon>
        <taxon>Pseudomonadati</taxon>
        <taxon>Pseudomonadota</taxon>
        <taxon>Alphaproteobacteria</taxon>
        <taxon>Sphingomonadales</taxon>
        <taxon>Sphingomonadaceae</taxon>
        <taxon>Sphingorhabdus</taxon>
    </lineage>
</organism>
<dbReference type="NCBIfam" id="TIGR00761">
    <property type="entry name" value="argB"/>
    <property type="match status" value="1"/>
</dbReference>
<comment type="catalytic activity">
    <reaction evidence="8 9">
        <text>N-acetyl-L-glutamate + ATP = N-acetyl-L-glutamyl 5-phosphate + ADP</text>
        <dbReference type="Rhea" id="RHEA:14629"/>
        <dbReference type="ChEBI" id="CHEBI:30616"/>
        <dbReference type="ChEBI" id="CHEBI:44337"/>
        <dbReference type="ChEBI" id="CHEBI:57936"/>
        <dbReference type="ChEBI" id="CHEBI:456216"/>
        <dbReference type="EC" id="2.7.2.8"/>
    </reaction>
</comment>
<evidence type="ECO:0000256" key="9">
    <source>
        <dbReference type="HAMAP-Rule" id="MF_00082"/>
    </source>
</evidence>
<feature type="domain" description="Aspartate/glutamate/uridylate kinase" evidence="10">
    <location>
        <begin position="34"/>
        <end position="279"/>
    </location>
</feature>
<comment type="pathway">
    <text evidence="1 9">Amino-acid biosynthesis; L-arginine biosynthesis; N(2)-acetyl-L-ornithine from L-glutamate: step 2/4.</text>
</comment>
<sequence length="303" mass="31336">MTTHAPDDAQMQGLLAKAETLTEALPYMQRYAGKTFVIKYGGHAMGDPEAARNFAEDVVLLKAVGINPVVVHGGGPQIGAMLKKLGVESSFVDGLRVTDAETARVAEMVLSGAINKELVSWIAQAGGRAVGISGKDGGFVIAEKVEGTTRDPDSNIERAVDLGFVGTPKHIDRSLLDTISESGMIPVVAPIGVDTTGQTYNINADTMAGAIAAALGAARLFLLTDVAGVLDKSGKLLTDLDPKQIAALRADGTVTGGMIPKLETCIAAVEGGTEAAVILDGRVPHVSLLEIFTARGAGTLVHK</sequence>
<dbReference type="InterPro" id="IPR037528">
    <property type="entry name" value="ArgB"/>
</dbReference>
<feature type="binding site" evidence="9">
    <location>
        <position position="96"/>
    </location>
    <ligand>
        <name>substrate</name>
    </ligand>
</feature>
<keyword evidence="3 9" id="KW-0028">Amino-acid biosynthesis</keyword>
<comment type="similarity">
    <text evidence="9">Belongs to the acetylglutamate kinase family. ArgB subfamily.</text>
</comment>
<keyword evidence="4 9" id="KW-0808">Transferase</keyword>
<evidence type="ECO:0000256" key="4">
    <source>
        <dbReference type="ARBA" id="ARBA00022679"/>
    </source>
</evidence>
<feature type="binding site" evidence="9">
    <location>
        <position position="201"/>
    </location>
    <ligand>
        <name>substrate</name>
    </ligand>
</feature>
<dbReference type="PRINTS" id="PR00474">
    <property type="entry name" value="GLU5KINASE"/>
</dbReference>
<dbReference type="InterPro" id="IPR041727">
    <property type="entry name" value="NAGK-C"/>
</dbReference>
<evidence type="ECO:0000256" key="2">
    <source>
        <dbReference type="ARBA" id="ARBA00022571"/>
    </source>
</evidence>